<comment type="caution">
    <text evidence="2">The sequence shown here is derived from an EMBL/GenBank/DDBJ whole genome shotgun (WGS) entry which is preliminary data.</text>
</comment>
<dbReference type="AlphaFoldDB" id="A0AAW1RT54"/>
<proteinExistence type="predicted"/>
<gene>
    <name evidence="2" type="ORF">WJX81_008054</name>
</gene>
<dbReference type="EMBL" id="JALJOU010000024">
    <property type="protein sequence ID" value="KAK9837023.1"/>
    <property type="molecule type" value="Genomic_DNA"/>
</dbReference>
<name>A0AAW1RT54_9CHLO</name>
<feature type="compositionally biased region" description="Pro residues" evidence="1">
    <location>
        <begin position="194"/>
        <end position="204"/>
    </location>
</feature>
<feature type="region of interest" description="Disordered" evidence="1">
    <location>
        <begin position="186"/>
        <end position="205"/>
    </location>
</feature>
<evidence type="ECO:0000313" key="2">
    <source>
        <dbReference type="EMBL" id="KAK9837023.1"/>
    </source>
</evidence>
<reference evidence="2 3" key="1">
    <citation type="journal article" date="2024" name="Nat. Commun.">
        <title>Phylogenomics reveals the evolutionary origins of lichenization in chlorophyte algae.</title>
        <authorList>
            <person name="Puginier C."/>
            <person name="Libourel C."/>
            <person name="Otte J."/>
            <person name="Skaloud P."/>
            <person name="Haon M."/>
            <person name="Grisel S."/>
            <person name="Petersen M."/>
            <person name="Berrin J.G."/>
            <person name="Delaux P.M."/>
            <person name="Dal Grande F."/>
            <person name="Keller J."/>
        </authorList>
    </citation>
    <scope>NUCLEOTIDE SEQUENCE [LARGE SCALE GENOMIC DNA]</scope>
    <source>
        <strain evidence="2 3">SAG 245.80</strain>
    </source>
</reference>
<dbReference type="Proteomes" id="UP001445335">
    <property type="component" value="Unassembled WGS sequence"/>
</dbReference>
<evidence type="ECO:0000256" key="1">
    <source>
        <dbReference type="SAM" id="MobiDB-lite"/>
    </source>
</evidence>
<evidence type="ECO:0000313" key="3">
    <source>
        <dbReference type="Proteomes" id="UP001445335"/>
    </source>
</evidence>
<keyword evidence="3" id="KW-1185">Reference proteome</keyword>
<accession>A0AAW1RT54</accession>
<organism evidence="2 3">
    <name type="scientific">Elliptochloris bilobata</name>
    <dbReference type="NCBI Taxonomy" id="381761"/>
    <lineage>
        <taxon>Eukaryota</taxon>
        <taxon>Viridiplantae</taxon>
        <taxon>Chlorophyta</taxon>
        <taxon>core chlorophytes</taxon>
        <taxon>Trebouxiophyceae</taxon>
        <taxon>Trebouxiophyceae incertae sedis</taxon>
        <taxon>Elliptochloris clade</taxon>
        <taxon>Elliptochloris</taxon>
    </lineage>
</organism>
<protein>
    <submittedName>
        <fullName evidence="2">Uncharacterized protein</fullName>
    </submittedName>
</protein>
<sequence length="234" mass="24278">MLITGTLAGAQLAFDNDTPTATALLTLSGVAPYTTWFTNKPERRAGSLDSGFFATGAGFYTGADWLGAPNAVLTGQAAGRSVTVVLTLFSPIYFGANASLTYKVTVISNAPEAAAAAAAVGRPRTVEVQDVSLFVDDYIDQYNGCKSTFVSCPWYGGGWYYPGGWWGGPTYSGNIPIGRGCPDCGNGENRVPPGTLPPATPFPPSVNDEVPMPPVDALANASAQISFTDCSGGR</sequence>